<gene>
    <name evidence="3" type="ORF">GCM10010238_68390</name>
</gene>
<protein>
    <submittedName>
        <fullName evidence="3">Alpha/beta hydrolase</fullName>
    </submittedName>
</protein>
<dbReference type="PANTHER" id="PTHR37017:SF11">
    <property type="entry name" value="ESTERASE_LIPASE_THIOESTERASE DOMAIN-CONTAINING PROTEIN"/>
    <property type="match status" value="1"/>
</dbReference>
<proteinExistence type="predicted"/>
<evidence type="ECO:0000256" key="1">
    <source>
        <dbReference type="SAM" id="MobiDB-lite"/>
    </source>
</evidence>
<dbReference type="Gene3D" id="3.40.50.1820">
    <property type="entry name" value="alpha/beta hydrolase"/>
    <property type="match status" value="1"/>
</dbReference>
<dbReference type="InterPro" id="IPR052897">
    <property type="entry name" value="Sec-Metab_Biosynth_Hydrolase"/>
</dbReference>
<dbReference type="GO" id="GO:0016787">
    <property type="term" value="F:hydrolase activity"/>
    <property type="evidence" value="ECO:0007669"/>
    <property type="project" value="UniProtKB-KW"/>
</dbReference>
<organism evidence="3 4">
    <name type="scientific">Streptomyces griseoviridis</name>
    <dbReference type="NCBI Taxonomy" id="45398"/>
    <lineage>
        <taxon>Bacteria</taxon>
        <taxon>Bacillati</taxon>
        <taxon>Actinomycetota</taxon>
        <taxon>Actinomycetes</taxon>
        <taxon>Kitasatosporales</taxon>
        <taxon>Streptomycetaceae</taxon>
        <taxon>Streptomyces</taxon>
    </lineage>
</organism>
<sequence>MHLTRLVPAAVVLVHGAFSDTSSWAEVALLLRRAGAVVHTPTNPLRGLVADTRHLMDVVHRIDAPVVLVGHGYGGAVITQVPAGTDHVVALCYVAGFGLDAGECLLDITDRFAPMRRVHAALTVRAVGSAHTGVRQELILDTHRFGHAYADDLPPRASTERARAQRSLAPRALTDRSGPPAWTRTSSWYAVATADQMLNPSAQRFMAQRMAAHEHLLDASHAALLSQPAAVAAMIMEAALRGPGAVTTSTSRPR</sequence>
<feature type="compositionally biased region" description="Basic and acidic residues" evidence="1">
    <location>
        <begin position="151"/>
        <end position="163"/>
    </location>
</feature>
<feature type="region of interest" description="Disordered" evidence="1">
    <location>
        <begin position="151"/>
        <end position="179"/>
    </location>
</feature>
<evidence type="ECO:0000313" key="3">
    <source>
        <dbReference type="EMBL" id="GGS70296.1"/>
    </source>
</evidence>
<dbReference type="SUPFAM" id="SSF53474">
    <property type="entry name" value="alpha/beta-Hydrolases"/>
    <property type="match status" value="1"/>
</dbReference>
<dbReference type="Pfam" id="PF12697">
    <property type="entry name" value="Abhydrolase_6"/>
    <property type="match status" value="1"/>
</dbReference>
<evidence type="ECO:0000313" key="4">
    <source>
        <dbReference type="Proteomes" id="UP000653493"/>
    </source>
</evidence>
<dbReference type="PANTHER" id="PTHR37017">
    <property type="entry name" value="AB HYDROLASE-1 DOMAIN-CONTAINING PROTEIN-RELATED"/>
    <property type="match status" value="1"/>
</dbReference>
<evidence type="ECO:0000259" key="2">
    <source>
        <dbReference type="Pfam" id="PF12697"/>
    </source>
</evidence>
<dbReference type="InterPro" id="IPR029058">
    <property type="entry name" value="AB_hydrolase_fold"/>
</dbReference>
<dbReference type="EMBL" id="BMSL01000044">
    <property type="protein sequence ID" value="GGS70296.1"/>
    <property type="molecule type" value="Genomic_DNA"/>
</dbReference>
<comment type="caution">
    <text evidence="3">The sequence shown here is derived from an EMBL/GenBank/DDBJ whole genome shotgun (WGS) entry which is preliminary data.</text>
</comment>
<name>A0A918GVI2_STRGD</name>
<feature type="domain" description="AB hydrolase-1" evidence="2">
    <location>
        <begin position="11"/>
        <end position="233"/>
    </location>
</feature>
<accession>A0A918GVI2</accession>
<dbReference type="Proteomes" id="UP000653493">
    <property type="component" value="Unassembled WGS sequence"/>
</dbReference>
<dbReference type="AlphaFoldDB" id="A0A918GVI2"/>
<dbReference type="InterPro" id="IPR000073">
    <property type="entry name" value="AB_hydrolase_1"/>
</dbReference>
<reference evidence="3" key="1">
    <citation type="journal article" date="2014" name="Int. J. Syst. Evol. Microbiol.">
        <title>Complete genome sequence of Corynebacterium casei LMG S-19264T (=DSM 44701T), isolated from a smear-ripened cheese.</title>
        <authorList>
            <consortium name="US DOE Joint Genome Institute (JGI-PGF)"/>
            <person name="Walter F."/>
            <person name="Albersmeier A."/>
            <person name="Kalinowski J."/>
            <person name="Ruckert C."/>
        </authorList>
    </citation>
    <scope>NUCLEOTIDE SEQUENCE</scope>
    <source>
        <strain evidence="3">JCM 4234</strain>
    </source>
</reference>
<keyword evidence="3" id="KW-0378">Hydrolase</keyword>
<keyword evidence="4" id="KW-1185">Reference proteome</keyword>
<reference evidence="3" key="2">
    <citation type="submission" date="2020-09" db="EMBL/GenBank/DDBJ databases">
        <authorList>
            <person name="Sun Q."/>
            <person name="Ohkuma M."/>
        </authorList>
    </citation>
    <scope>NUCLEOTIDE SEQUENCE</scope>
    <source>
        <strain evidence="3">JCM 4234</strain>
    </source>
</reference>